<feature type="transmembrane region" description="Helical" evidence="1">
    <location>
        <begin position="6"/>
        <end position="25"/>
    </location>
</feature>
<sequence length="36" mass="4172">MNGSQSILNLCDCFLDFCVLLYFIYCSWKSGMLMIV</sequence>
<reference evidence="2" key="2">
    <citation type="journal article" date="2015" name="Fish Shellfish Immunol.">
        <title>Early steps in the European eel (Anguilla anguilla)-Vibrio vulnificus interaction in the gills: Role of the RtxA13 toxin.</title>
        <authorList>
            <person name="Callol A."/>
            <person name="Pajuelo D."/>
            <person name="Ebbesson L."/>
            <person name="Teles M."/>
            <person name="MacKenzie S."/>
            <person name="Amaro C."/>
        </authorList>
    </citation>
    <scope>NUCLEOTIDE SEQUENCE</scope>
</reference>
<organism evidence="2">
    <name type="scientific">Anguilla anguilla</name>
    <name type="common">European freshwater eel</name>
    <name type="synonym">Muraena anguilla</name>
    <dbReference type="NCBI Taxonomy" id="7936"/>
    <lineage>
        <taxon>Eukaryota</taxon>
        <taxon>Metazoa</taxon>
        <taxon>Chordata</taxon>
        <taxon>Craniata</taxon>
        <taxon>Vertebrata</taxon>
        <taxon>Euteleostomi</taxon>
        <taxon>Actinopterygii</taxon>
        <taxon>Neopterygii</taxon>
        <taxon>Teleostei</taxon>
        <taxon>Anguilliformes</taxon>
        <taxon>Anguillidae</taxon>
        <taxon>Anguilla</taxon>
    </lineage>
</organism>
<keyword evidence="1" id="KW-1133">Transmembrane helix</keyword>
<accession>A0A0E9TIE2</accession>
<keyword evidence="1" id="KW-0472">Membrane</keyword>
<proteinExistence type="predicted"/>
<protein>
    <submittedName>
        <fullName evidence="2">Uncharacterized protein</fullName>
    </submittedName>
</protein>
<reference evidence="2" key="1">
    <citation type="submission" date="2014-11" db="EMBL/GenBank/DDBJ databases">
        <authorList>
            <person name="Amaro Gonzalez C."/>
        </authorList>
    </citation>
    <scope>NUCLEOTIDE SEQUENCE</scope>
</reference>
<evidence type="ECO:0000313" key="2">
    <source>
        <dbReference type="EMBL" id="JAH53444.1"/>
    </source>
</evidence>
<keyword evidence="1" id="KW-0812">Transmembrane</keyword>
<dbReference type="EMBL" id="GBXM01055133">
    <property type="protein sequence ID" value="JAH53444.1"/>
    <property type="molecule type" value="Transcribed_RNA"/>
</dbReference>
<name>A0A0E9TIE2_ANGAN</name>
<evidence type="ECO:0000256" key="1">
    <source>
        <dbReference type="SAM" id="Phobius"/>
    </source>
</evidence>
<dbReference type="AlphaFoldDB" id="A0A0E9TIE2"/>